<feature type="domain" description="HTH tetR-type" evidence="3">
    <location>
        <begin position="6"/>
        <end position="66"/>
    </location>
</feature>
<dbReference type="PROSITE" id="PS50977">
    <property type="entry name" value="HTH_TETR_2"/>
    <property type="match status" value="1"/>
</dbReference>
<evidence type="ECO:0000256" key="2">
    <source>
        <dbReference type="PROSITE-ProRule" id="PRU00335"/>
    </source>
</evidence>
<dbReference type="RefSeq" id="WP_091628309.1">
    <property type="nucleotide sequence ID" value="NZ_CP109071.1"/>
</dbReference>
<proteinExistence type="predicted"/>
<dbReference type="Proteomes" id="UP001334804">
    <property type="component" value="Chromosome"/>
</dbReference>
<keyword evidence="7" id="KW-1185">Reference proteome</keyword>
<reference evidence="4 6" key="1">
    <citation type="submission" date="2016-06" db="EMBL/GenBank/DDBJ databases">
        <authorList>
            <person name="Kjaerup R.B."/>
            <person name="Dalgaard T.S."/>
            <person name="Juul-Madsen H.R."/>
        </authorList>
    </citation>
    <scope>NUCLEOTIDE SEQUENCE [LARGE SCALE GENOMIC DNA]</scope>
    <source>
        <strain evidence="4 6">DSM 43363</strain>
    </source>
</reference>
<evidence type="ECO:0000256" key="1">
    <source>
        <dbReference type="ARBA" id="ARBA00023125"/>
    </source>
</evidence>
<evidence type="ECO:0000313" key="4">
    <source>
        <dbReference type="EMBL" id="SCL64703.1"/>
    </source>
</evidence>
<evidence type="ECO:0000313" key="5">
    <source>
        <dbReference type="EMBL" id="WSA30178.1"/>
    </source>
</evidence>
<organism evidence="4 6">
    <name type="scientific">Micromonospora peucetia</name>
    <dbReference type="NCBI Taxonomy" id="47871"/>
    <lineage>
        <taxon>Bacteria</taxon>
        <taxon>Bacillati</taxon>
        <taxon>Actinomycetota</taxon>
        <taxon>Actinomycetes</taxon>
        <taxon>Micromonosporales</taxon>
        <taxon>Micromonosporaceae</taxon>
        <taxon>Micromonospora</taxon>
    </lineage>
</organism>
<reference evidence="5 7" key="2">
    <citation type="submission" date="2022-10" db="EMBL/GenBank/DDBJ databases">
        <title>The complete genomes of actinobacterial strains from the NBC collection.</title>
        <authorList>
            <person name="Joergensen T.S."/>
            <person name="Alvarez Arevalo M."/>
            <person name="Sterndorff E.B."/>
            <person name="Faurdal D."/>
            <person name="Vuksanovic O."/>
            <person name="Mourched A.-S."/>
            <person name="Charusanti P."/>
            <person name="Shaw S."/>
            <person name="Blin K."/>
            <person name="Weber T."/>
        </authorList>
    </citation>
    <scope>NUCLEOTIDE SEQUENCE [LARGE SCALE GENOMIC DNA]</scope>
    <source>
        <strain evidence="5 7">NBC 01809</strain>
    </source>
</reference>
<sequence>MPQPVKHSTDVMLDAVRALVLSGGPAAASARAVCLATGASSGSVYHRFPRRDDLVAAAWLRAQDRFLRGYLDALAPADAQAGVRAAVAVLTWCRTDPEDAALLLRHALRDLLRGDTSPALAQQAQTHHRALGDALTTVAHATGHRLTDVVLALVDLPYAVARRAMRDHGTPGDEDIAAVRRAVTLLLPATPDSSPCPSS</sequence>
<dbReference type="AlphaFoldDB" id="A0A1C6VEB1"/>
<gene>
    <name evidence="4" type="ORF">GA0070608_2998</name>
    <name evidence="5" type="ORF">OIE14_18385</name>
</gene>
<feature type="DNA-binding region" description="H-T-H motif" evidence="2">
    <location>
        <begin position="29"/>
        <end position="48"/>
    </location>
</feature>
<dbReference type="InterPro" id="IPR009057">
    <property type="entry name" value="Homeodomain-like_sf"/>
</dbReference>
<dbReference type="InterPro" id="IPR001647">
    <property type="entry name" value="HTH_TetR"/>
</dbReference>
<name>A0A1C6VEB1_9ACTN</name>
<accession>A0A1C6VEB1</accession>
<dbReference type="Pfam" id="PF00440">
    <property type="entry name" value="TetR_N"/>
    <property type="match status" value="1"/>
</dbReference>
<dbReference type="Gene3D" id="1.10.357.10">
    <property type="entry name" value="Tetracycline Repressor, domain 2"/>
    <property type="match status" value="1"/>
</dbReference>
<protein>
    <submittedName>
        <fullName evidence="5">TetR/AcrR family transcriptional regulator</fullName>
    </submittedName>
    <submittedName>
        <fullName evidence="4">Transcriptional regulator, TetR family</fullName>
    </submittedName>
</protein>
<evidence type="ECO:0000313" key="6">
    <source>
        <dbReference type="Proteomes" id="UP000199343"/>
    </source>
</evidence>
<keyword evidence="1 2" id="KW-0238">DNA-binding</keyword>
<evidence type="ECO:0000313" key="7">
    <source>
        <dbReference type="Proteomes" id="UP001334804"/>
    </source>
</evidence>
<dbReference type="Proteomes" id="UP000199343">
    <property type="component" value="Unassembled WGS sequence"/>
</dbReference>
<dbReference type="STRING" id="47871.GA0070608_2998"/>
<evidence type="ECO:0000259" key="3">
    <source>
        <dbReference type="PROSITE" id="PS50977"/>
    </source>
</evidence>
<dbReference type="GO" id="GO:0003677">
    <property type="term" value="F:DNA binding"/>
    <property type="evidence" value="ECO:0007669"/>
    <property type="project" value="UniProtKB-UniRule"/>
</dbReference>
<dbReference type="EMBL" id="CP109071">
    <property type="protein sequence ID" value="WSA30178.1"/>
    <property type="molecule type" value="Genomic_DNA"/>
</dbReference>
<dbReference type="EMBL" id="FMIC01000002">
    <property type="protein sequence ID" value="SCL64703.1"/>
    <property type="molecule type" value="Genomic_DNA"/>
</dbReference>
<dbReference type="SUPFAM" id="SSF46689">
    <property type="entry name" value="Homeodomain-like"/>
    <property type="match status" value="1"/>
</dbReference>
<dbReference type="OrthoDB" id="9806334at2"/>